<evidence type="ECO:0000313" key="3">
    <source>
        <dbReference type="Proteomes" id="UP000014760"/>
    </source>
</evidence>
<dbReference type="SUPFAM" id="SSF56219">
    <property type="entry name" value="DNase I-like"/>
    <property type="match status" value="1"/>
</dbReference>
<name>R7UJB0_CAPTE</name>
<dbReference type="EnsemblMetazoa" id="CapteT205090">
    <property type="protein sequence ID" value="CapteP205090"/>
    <property type="gene ID" value="CapteG205090"/>
</dbReference>
<dbReference type="OMA" id="HVGLNHE"/>
<reference evidence="1 3" key="2">
    <citation type="journal article" date="2013" name="Nature">
        <title>Insights into bilaterian evolution from three spiralian genomes.</title>
        <authorList>
            <person name="Simakov O."/>
            <person name="Marletaz F."/>
            <person name="Cho S.J."/>
            <person name="Edsinger-Gonzales E."/>
            <person name="Havlak P."/>
            <person name="Hellsten U."/>
            <person name="Kuo D.H."/>
            <person name="Larsson T."/>
            <person name="Lv J."/>
            <person name="Arendt D."/>
            <person name="Savage R."/>
            <person name="Osoegawa K."/>
            <person name="de Jong P."/>
            <person name="Grimwood J."/>
            <person name="Chapman J.A."/>
            <person name="Shapiro H."/>
            <person name="Aerts A."/>
            <person name="Otillar R.P."/>
            <person name="Terry A.Y."/>
            <person name="Boore J.L."/>
            <person name="Grigoriev I.V."/>
            <person name="Lindberg D.R."/>
            <person name="Seaver E.C."/>
            <person name="Weisblat D.A."/>
            <person name="Putnam N.H."/>
            <person name="Rokhsar D.S."/>
        </authorList>
    </citation>
    <scope>NUCLEOTIDE SEQUENCE</scope>
    <source>
        <strain evidence="1 3">I ESC-2004</strain>
    </source>
</reference>
<dbReference type="EMBL" id="KB302804">
    <property type="protein sequence ID" value="ELU03873.1"/>
    <property type="molecule type" value="Genomic_DNA"/>
</dbReference>
<dbReference type="Proteomes" id="UP000014760">
    <property type="component" value="Unassembled WGS sequence"/>
</dbReference>
<accession>R7UJB0</accession>
<dbReference type="PANTHER" id="PTHR46670">
    <property type="entry name" value="ENDO/EXONUCLEASE/PHOSPHATASE DOMAIN-CONTAINING PROTEIN"/>
    <property type="match status" value="1"/>
</dbReference>
<evidence type="ECO:0008006" key="4">
    <source>
        <dbReference type="Google" id="ProtNLM"/>
    </source>
</evidence>
<dbReference type="InterPro" id="IPR036691">
    <property type="entry name" value="Endo/exonu/phosph_ase_sf"/>
</dbReference>
<dbReference type="AlphaFoldDB" id="R7UJB0"/>
<dbReference type="PANTHER" id="PTHR46670:SF3">
    <property type="entry name" value="ENDONUCLEASE_EXONUCLEASE_PHOSPHATASE DOMAIN-CONTAINING PROTEIN"/>
    <property type="match status" value="1"/>
</dbReference>
<reference evidence="2" key="3">
    <citation type="submission" date="2015-06" db="UniProtKB">
        <authorList>
            <consortium name="EnsemblMetazoa"/>
        </authorList>
    </citation>
    <scope>IDENTIFICATION</scope>
</reference>
<dbReference type="Gene3D" id="3.60.10.10">
    <property type="entry name" value="Endonuclease/exonuclease/phosphatase"/>
    <property type="match status" value="1"/>
</dbReference>
<dbReference type="OrthoDB" id="10072198at2759"/>
<gene>
    <name evidence="1" type="ORF">CAPTEDRAFT_205090</name>
</gene>
<proteinExistence type="predicted"/>
<evidence type="ECO:0000313" key="1">
    <source>
        <dbReference type="EMBL" id="ELU03873.1"/>
    </source>
</evidence>
<reference evidence="3" key="1">
    <citation type="submission" date="2012-12" db="EMBL/GenBank/DDBJ databases">
        <authorList>
            <person name="Hellsten U."/>
            <person name="Grimwood J."/>
            <person name="Chapman J.A."/>
            <person name="Shapiro H."/>
            <person name="Aerts A."/>
            <person name="Otillar R.P."/>
            <person name="Terry A.Y."/>
            <person name="Boore J.L."/>
            <person name="Simakov O."/>
            <person name="Marletaz F."/>
            <person name="Cho S.-J."/>
            <person name="Edsinger-Gonzales E."/>
            <person name="Havlak P."/>
            <person name="Kuo D.-H."/>
            <person name="Larsson T."/>
            <person name="Lv J."/>
            <person name="Arendt D."/>
            <person name="Savage R."/>
            <person name="Osoegawa K."/>
            <person name="de Jong P."/>
            <person name="Lindberg D.R."/>
            <person name="Seaver E.C."/>
            <person name="Weisblat D.A."/>
            <person name="Putnam N.H."/>
            <person name="Grigoriev I.V."/>
            <person name="Rokhsar D.S."/>
        </authorList>
    </citation>
    <scope>NUCLEOTIDE SEQUENCE</scope>
    <source>
        <strain evidence="3">I ESC-2004</strain>
    </source>
</reference>
<evidence type="ECO:0000313" key="2">
    <source>
        <dbReference type="EnsemblMetazoa" id="CapteP205090"/>
    </source>
</evidence>
<protein>
    <recommendedName>
        <fullName evidence="4">Endonuclease/exonuclease/phosphatase domain-containing protein</fullName>
    </recommendedName>
</protein>
<organism evidence="1">
    <name type="scientific">Capitella teleta</name>
    <name type="common">Polychaete worm</name>
    <dbReference type="NCBI Taxonomy" id="283909"/>
    <lineage>
        <taxon>Eukaryota</taxon>
        <taxon>Metazoa</taxon>
        <taxon>Spiralia</taxon>
        <taxon>Lophotrochozoa</taxon>
        <taxon>Annelida</taxon>
        <taxon>Polychaeta</taxon>
        <taxon>Sedentaria</taxon>
        <taxon>Scolecida</taxon>
        <taxon>Capitellidae</taxon>
        <taxon>Capitella</taxon>
    </lineage>
</organism>
<dbReference type="EMBL" id="AMQN01024288">
    <property type="status" value="NOT_ANNOTATED_CDS"/>
    <property type="molecule type" value="Genomic_DNA"/>
</dbReference>
<keyword evidence="3" id="KW-1185">Reference proteome</keyword>
<sequence>MTTVIEILELRLQLASLQDNLKQFMSHPSKPESEENSNNLTLSFTEAVKNTMKETLNDQETRAEVIISGVKDEGKDLAGVHDGSLAKSGKQGGPINSKKKSLKIGLINSRSVYNKTQEINDLILDHEFEVLVITKTWLRGNIGDNAVIAELTPSSFKVDHVPKGTRGGGVAVVSRKNLRLNNMSKLKYSSLEFMDCQLDTQPKVCIVLIYRPPHVTFNPFMEEFEGLLEKLSGVGGEILI</sequence>
<dbReference type="HOGENOM" id="CLU_070419_0_0_1"/>